<organism evidence="1 2">
    <name type="scientific">Belliella kenyensis</name>
    <dbReference type="NCBI Taxonomy" id="1472724"/>
    <lineage>
        <taxon>Bacteria</taxon>
        <taxon>Pseudomonadati</taxon>
        <taxon>Bacteroidota</taxon>
        <taxon>Cytophagia</taxon>
        <taxon>Cytophagales</taxon>
        <taxon>Cyclobacteriaceae</taxon>
        <taxon>Belliella</taxon>
    </lineage>
</organism>
<dbReference type="EMBL" id="JBHSAV010000058">
    <property type="protein sequence ID" value="MFC3977690.1"/>
    <property type="molecule type" value="Genomic_DNA"/>
</dbReference>
<protein>
    <recommendedName>
        <fullName evidence="3">Chagasin family peptidase inhibitor I42</fullName>
    </recommendedName>
</protein>
<keyword evidence="2" id="KW-1185">Reference proteome</keyword>
<sequence>MKFILPALTTVFLLITIAGHAEKNLRFDKNDEERAALKVELLPIAKSKTLRNSSNLFIKVSDLSEDFGCAWEWPEGTSELIDSYIPFLFRTKESALLDEVSVLLNVNNNGKLIGYEMITKVDKGMEQRVGHMLRKLPKCDPIPGYPNYDAVDFVLLIKK</sequence>
<evidence type="ECO:0000313" key="2">
    <source>
        <dbReference type="Proteomes" id="UP001595766"/>
    </source>
</evidence>
<accession>A0ABV8EQP5</accession>
<evidence type="ECO:0008006" key="3">
    <source>
        <dbReference type="Google" id="ProtNLM"/>
    </source>
</evidence>
<name>A0ABV8EQP5_9BACT</name>
<comment type="caution">
    <text evidence="1">The sequence shown here is derived from an EMBL/GenBank/DDBJ whole genome shotgun (WGS) entry which is preliminary data.</text>
</comment>
<dbReference type="Proteomes" id="UP001595766">
    <property type="component" value="Unassembled WGS sequence"/>
</dbReference>
<dbReference type="RefSeq" id="WP_241296946.1">
    <property type="nucleotide sequence ID" value="NZ_JAKZGR010000017.1"/>
</dbReference>
<evidence type="ECO:0000313" key="1">
    <source>
        <dbReference type="EMBL" id="MFC3977690.1"/>
    </source>
</evidence>
<proteinExistence type="predicted"/>
<gene>
    <name evidence="1" type="ORF">ACFOUP_14985</name>
</gene>
<reference evidence="2" key="1">
    <citation type="journal article" date="2019" name="Int. J. Syst. Evol. Microbiol.">
        <title>The Global Catalogue of Microorganisms (GCM) 10K type strain sequencing project: providing services to taxonomists for standard genome sequencing and annotation.</title>
        <authorList>
            <consortium name="The Broad Institute Genomics Platform"/>
            <consortium name="The Broad Institute Genome Sequencing Center for Infectious Disease"/>
            <person name="Wu L."/>
            <person name="Ma J."/>
        </authorList>
    </citation>
    <scope>NUCLEOTIDE SEQUENCE [LARGE SCALE GENOMIC DNA]</scope>
    <source>
        <strain evidence="2">CECT 8551</strain>
    </source>
</reference>